<gene>
    <name evidence="3" type="ORF">GRI99_16160</name>
</gene>
<feature type="chain" id="PRO_5032616342" description="Lipoprotein" evidence="2">
    <location>
        <begin position="20"/>
        <end position="153"/>
    </location>
</feature>
<dbReference type="PROSITE" id="PS51257">
    <property type="entry name" value="PROKAR_LIPOPROTEIN"/>
    <property type="match status" value="1"/>
</dbReference>
<evidence type="ECO:0008006" key="5">
    <source>
        <dbReference type="Google" id="ProtNLM"/>
    </source>
</evidence>
<name>A0A844Z5T1_9SPHN</name>
<dbReference type="OrthoDB" id="6057763at2"/>
<evidence type="ECO:0000256" key="2">
    <source>
        <dbReference type="SAM" id="SignalP"/>
    </source>
</evidence>
<accession>A0A844Z5T1</accession>
<keyword evidence="4" id="KW-1185">Reference proteome</keyword>
<proteinExistence type="predicted"/>
<dbReference type="AlphaFoldDB" id="A0A844Z5T1"/>
<keyword evidence="2" id="KW-0732">Signal</keyword>
<dbReference type="RefSeq" id="WP_160773083.1">
    <property type="nucleotide sequence ID" value="NZ_WTYV01000007.1"/>
</dbReference>
<feature type="region of interest" description="Disordered" evidence="1">
    <location>
        <begin position="19"/>
        <end position="38"/>
    </location>
</feature>
<reference evidence="3 4" key="1">
    <citation type="submission" date="2019-12" db="EMBL/GenBank/DDBJ databases">
        <title>Genomic-based taxomic classification of the family Erythrobacteraceae.</title>
        <authorList>
            <person name="Xu L."/>
        </authorList>
    </citation>
    <scope>NUCLEOTIDE SEQUENCE [LARGE SCALE GENOMIC DNA]</scope>
    <source>
        <strain evidence="3 4">M0322</strain>
    </source>
</reference>
<feature type="signal peptide" evidence="2">
    <location>
        <begin position="1"/>
        <end position="19"/>
    </location>
</feature>
<evidence type="ECO:0000313" key="3">
    <source>
        <dbReference type="EMBL" id="MXO73163.1"/>
    </source>
</evidence>
<evidence type="ECO:0000313" key="4">
    <source>
        <dbReference type="Proteomes" id="UP000466966"/>
    </source>
</evidence>
<comment type="caution">
    <text evidence="3">The sequence shown here is derived from an EMBL/GenBank/DDBJ whole genome shotgun (WGS) entry which is preliminary data.</text>
</comment>
<dbReference type="EMBL" id="WTYV01000007">
    <property type="protein sequence ID" value="MXO73163.1"/>
    <property type="molecule type" value="Genomic_DNA"/>
</dbReference>
<protein>
    <recommendedName>
        <fullName evidence="5">Lipoprotein</fullName>
    </recommendedName>
</protein>
<organism evidence="3 4">
    <name type="scientific">Alteraurantiacibacter buctensis</name>
    <dbReference type="NCBI Taxonomy" id="1503981"/>
    <lineage>
        <taxon>Bacteria</taxon>
        <taxon>Pseudomonadati</taxon>
        <taxon>Pseudomonadota</taxon>
        <taxon>Alphaproteobacteria</taxon>
        <taxon>Sphingomonadales</taxon>
        <taxon>Erythrobacteraceae</taxon>
        <taxon>Alteraurantiacibacter</taxon>
    </lineage>
</organism>
<sequence length="153" mass="16239">MKRLTAMAALALLAACSSEEPVPEAPASEPAATASASPAASAAPAAELNEIPAAFRGYWDAETGSCANWSDAQLTIEARRVQFYESLGEVTSLSQPAPDTLVIDFTMSGEGDTWTEQATYRLLDGGQVLESSFGDGEAFRRKRCEALVDMPME</sequence>
<dbReference type="Proteomes" id="UP000466966">
    <property type="component" value="Unassembled WGS sequence"/>
</dbReference>
<evidence type="ECO:0000256" key="1">
    <source>
        <dbReference type="SAM" id="MobiDB-lite"/>
    </source>
</evidence>